<feature type="region of interest" description="Disordered" evidence="6">
    <location>
        <begin position="1"/>
        <end position="66"/>
    </location>
</feature>
<dbReference type="InterPro" id="IPR036081">
    <property type="entry name" value="Translin_sf"/>
</dbReference>
<dbReference type="OMA" id="DTCMETC"/>
<accession>L8GEJ7</accession>
<proteinExistence type="inferred from homology"/>
<dbReference type="GO" id="GO:0043565">
    <property type="term" value="F:sequence-specific DNA binding"/>
    <property type="evidence" value="ECO:0007669"/>
    <property type="project" value="InterPro"/>
</dbReference>
<sequence>MEGEEALGQPMGGEGGSRGRGRGGGRGGSRGGRGGRRPRASSESGEGGEASSKTANKKPRREIPKDSPILALFQSYSATLDDLNDRHERLVKLSRDLTIGSKRLIFLLQRNDERSALLQQADTDLAVILTTLEKIVAELQGTGRPRQEYWRYRRAFSPGLQEFIEAVSFLHYIKHAALITREEVEEVIRAGTPNHVAFFVNDEDYLLGIADLTGELMRKAIGAINAGEVEEAHAIRGFIQAIYEGWRWWWVRADMSWLAQREGFQQLTTDKKNDLRQKIGVMESSVKKVENACLALCIQGVEKLALLGTPTED</sequence>
<evidence type="ECO:0000256" key="1">
    <source>
        <dbReference type="ARBA" id="ARBA00004123"/>
    </source>
</evidence>
<protein>
    <recommendedName>
        <fullName evidence="9">Translin family protein</fullName>
    </recommendedName>
</protein>
<evidence type="ECO:0000256" key="3">
    <source>
        <dbReference type="ARBA" id="ARBA00005902"/>
    </source>
</evidence>
<dbReference type="CDD" id="cd14820">
    <property type="entry name" value="TRAX"/>
    <property type="match status" value="1"/>
</dbReference>
<keyword evidence="8" id="KW-1185">Reference proteome</keyword>
<dbReference type="STRING" id="1257118.L8GEJ7"/>
<dbReference type="SUPFAM" id="SSF74784">
    <property type="entry name" value="Translin"/>
    <property type="match status" value="1"/>
</dbReference>
<dbReference type="OrthoDB" id="31005at2759"/>
<dbReference type="VEuPathDB" id="AmoebaDB:ACA1_189600"/>
<comment type="subcellular location">
    <subcellularLocation>
        <location evidence="2">Cytoplasm</location>
    </subcellularLocation>
    <subcellularLocation>
        <location evidence="1">Nucleus</location>
    </subcellularLocation>
</comment>
<dbReference type="InterPro" id="IPR016069">
    <property type="entry name" value="Translin_C"/>
</dbReference>
<dbReference type="Gene3D" id="1.20.58.200">
    <property type="entry name" value="Translin, domain 2"/>
    <property type="match status" value="1"/>
</dbReference>
<dbReference type="GO" id="GO:0005634">
    <property type="term" value="C:nucleus"/>
    <property type="evidence" value="ECO:0007669"/>
    <property type="project" value="UniProtKB-SubCell"/>
</dbReference>
<feature type="compositionally biased region" description="Gly residues" evidence="6">
    <location>
        <begin position="10"/>
        <end position="32"/>
    </location>
</feature>
<evidence type="ECO:0008006" key="9">
    <source>
        <dbReference type="Google" id="ProtNLM"/>
    </source>
</evidence>
<dbReference type="InterPro" id="IPR002848">
    <property type="entry name" value="Translin_fam"/>
</dbReference>
<dbReference type="InterPro" id="IPR016068">
    <property type="entry name" value="Translin_N"/>
</dbReference>
<evidence type="ECO:0000313" key="8">
    <source>
        <dbReference type="Proteomes" id="UP000011083"/>
    </source>
</evidence>
<dbReference type="Pfam" id="PF01997">
    <property type="entry name" value="Translin"/>
    <property type="match status" value="1"/>
</dbReference>
<evidence type="ECO:0000313" key="7">
    <source>
        <dbReference type="EMBL" id="ELR11294.1"/>
    </source>
</evidence>
<keyword evidence="5" id="KW-0539">Nucleus</keyword>
<keyword evidence="4" id="KW-0963">Cytoplasm</keyword>
<comment type="similarity">
    <text evidence="3">Belongs to the translin family.</text>
</comment>
<dbReference type="GO" id="GO:0005737">
    <property type="term" value="C:cytoplasm"/>
    <property type="evidence" value="ECO:0007669"/>
    <property type="project" value="UniProtKB-SubCell"/>
</dbReference>
<dbReference type="AlphaFoldDB" id="L8GEJ7"/>
<evidence type="ECO:0000256" key="5">
    <source>
        <dbReference type="ARBA" id="ARBA00023242"/>
    </source>
</evidence>
<evidence type="ECO:0000256" key="4">
    <source>
        <dbReference type="ARBA" id="ARBA00022490"/>
    </source>
</evidence>
<dbReference type="RefSeq" id="XP_004333307.1">
    <property type="nucleotide sequence ID" value="XM_004333259.1"/>
</dbReference>
<dbReference type="PANTHER" id="PTHR10741">
    <property type="entry name" value="TRANSLIN AND TRANSLIN ASSOCIATED PROTEIN X"/>
    <property type="match status" value="1"/>
</dbReference>
<dbReference type="KEGG" id="acan:ACA1_189600"/>
<gene>
    <name evidence="7" type="ORF">ACA1_189600</name>
</gene>
<feature type="compositionally biased region" description="Low complexity" evidence="6">
    <location>
        <begin position="41"/>
        <end position="52"/>
    </location>
</feature>
<dbReference type="Gene3D" id="1.20.58.190">
    <property type="entry name" value="Translin, domain 1"/>
    <property type="match status" value="1"/>
</dbReference>
<organism evidence="7 8">
    <name type="scientific">Acanthamoeba castellanii (strain ATCC 30010 / Neff)</name>
    <dbReference type="NCBI Taxonomy" id="1257118"/>
    <lineage>
        <taxon>Eukaryota</taxon>
        <taxon>Amoebozoa</taxon>
        <taxon>Discosea</taxon>
        <taxon>Longamoebia</taxon>
        <taxon>Centramoebida</taxon>
        <taxon>Acanthamoebidae</taxon>
        <taxon>Acanthamoeba</taxon>
    </lineage>
</organism>
<reference evidence="7 8" key="1">
    <citation type="journal article" date="2013" name="Genome Biol.">
        <title>Genome of Acanthamoeba castellanii highlights extensive lateral gene transfer and early evolution of tyrosine kinase signaling.</title>
        <authorList>
            <person name="Clarke M."/>
            <person name="Lohan A.J."/>
            <person name="Liu B."/>
            <person name="Lagkouvardos I."/>
            <person name="Roy S."/>
            <person name="Zafar N."/>
            <person name="Bertelli C."/>
            <person name="Schilde C."/>
            <person name="Kianianmomeni A."/>
            <person name="Burglin T.R."/>
            <person name="Frech C."/>
            <person name="Turcotte B."/>
            <person name="Kopec K.O."/>
            <person name="Synnott J.M."/>
            <person name="Choo C."/>
            <person name="Paponov I."/>
            <person name="Finkler A."/>
            <person name="Soon Heng Tan C."/>
            <person name="Hutchins A.P."/>
            <person name="Weinmeier T."/>
            <person name="Rattei T."/>
            <person name="Chu J.S."/>
            <person name="Gimenez G."/>
            <person name="Irimia M."/>
            <person name="Rigden D.J."/>
            <person name="Fitzpatrick D.A."/>
            <person name="Lorenzo-Morales J."/>
            <person name="Bateman A."/>
            <person name="Chiu C.H."/>
            <person name="Tang P."/>
            <person name="Hegemann P."/>
            <person name="Fromm H."/>
            <person name="Raoult D."/>
            <person name="Greub G."/>
            <person name="Miranda-Saavedra D."/>
            <person name="Chen N."/>
            <person name="Nash P."/>
            <person name="Ginger M.L."/>
            <person name="Horn M."/>
            <person name="Schaap P."/>
            <person name="Caler L."/>
            <person name="Loftus B."/>
        </authorList>
    </citation>
    <scope>NUCLEOTIDE SEQUENCE [LARGE SCALE GENOMIC DNA]</scope>
    <source>
        <strain evidence="7 8">Neff</strain>
    </source>
</reference>
<dbReference type="Proteomes" id="UP000011083">
    <property type="component" value="Unassembled WGS sequence"/>
</dbReference>
<dbReference type="GeneID" id="14911765"/>
<dbReference type="EMBL" id="KB008154">
    <property type="protein sequence ID" value="ELR11294.1"/>
    <property type="molecule type" value="Genomic_DNA"/>
</dbReference>
<evidence type="ECO:0000256" key="2">
    <source>
        <dbReference type="ARBA" id="ARBA00004496"/>
    </source>
</evidence>
<evidence type="ECO:0000256" key="6">
    <source>
        <dbReference type="SAM" id="MobiDB-lite"/>
    </source>
</evidence>
<name>L8GEJ7_ACACF</name>